<evidence type="ECO:0000256" key="7">
    <source>
        <dbReference type="SAM" id="MobiDB-lite"/>
    </source>
</evidence>
<dbReference type="PANTHER" id="PTHR11988:SF27">
    <property type="entry name" value="GH27708P"/>
    <property type="match status" value="1"/>
</dbReference>
<evidence type="ECO:0000256" key="4">
    <source>
        <dbReference type="ARBA" id="ARBA00023125"/>
    </source>
</evidence>
<sequence>MSSKNSSRRAKRVIPDTEKDDKYWEKRKRNNMAAKKSRENKRLVENDIRQKVMYLEEQNALLRKEIMIIK</sequence>
<gene>
    <name evidence="9" type="ORF">GSLYS_00010904001</name>
</gene>
<accession>A0AAV2HS91</accession>
<keyword evidence="6" id="KW-0539">Nucleus</keyword>
<dbReference type="PANTHER" id="PTHR11988">
    <property type="entry name" value="THYROTROPH EMBRYONIC FACTOR RELATED"/>
    <property type="match status" value="1"/>
</dbReference>
<feature type="region of interest" description="Disordered" evidence="7">
    <location>
        <begin position="1"/>
        <end position="21"/>
    </location>
</feature>
<keyword evidence="10" id="KW-1185">Reference proteome</keyword>
<comment type="caution">
    <text evidence="9">The sequence shown here is derived from an EMBL/GenBank/DDBJ whole genome shotgun (WGS) entry which is preliminary data.</text>
</comment>
<dbReference type="GO" id="GO:0000981">
    <property type="term" value="F:DNA-binding transcription factor activity, RNA polymerase II-specific"/>
    <property type="evidence" value="ECO:0007669"/>
    <property type="project" value="TreeGrafter"/>
</dbReference>
<feature type="domain" description="BZIP" evidence="8">
    <location>
        <begin position="20"/>
        <end position="70"/>
    </location>
</feature>
<keyword evidence="5" id="KW-0804">Transcription</keyword>
<evidence type="ECO:0000259" key="8">
    <source>
        <dbReference type="PROSITE" id="PS50217"/>
    </source>
</evidence>
<dbReference type="SUPFAM" id="SSF57959">
    <property type="entry name" value="Leucine zipper domain"/>
    <property type="match status" value="1"/>
</dbReference>
<dbReference type="InterPro" id="IPR004827">
    <property type="entry name" value="bZIP"/>
</dbReference>
<dbReference type="InterPro" id="IPR046347">
    <property type="entry name" value="bZIP_sf"/>
</dbReference>
<dbReference type="FunFam" id="1.20.5.170:FF:000025">
    <property type="entry name" value="nuclear factor interleukin-3-regulated protein-like"/>
    <property type="match status" value="1"/>
</dbReference>
<evidence type="ECO:0000256" key="3">
    <source>
        <dbReference type="ARBA" id="ARBA00023015"/>
    </source>
</evidence>
<evidence type="ECO:0000313" key="10">
    <source>
        <dbReference type="Proteomes" id="UP001497497"/>
    </source>
</evidence>
<evidence type="ECO:0000256" key="6">
    <source>
        <dbReference type="ARBA" id="ARBA00023242"/>
    </source>
</evidence>
<dbReference type="Proteomes" id="UP001497497">
    <property type="component" value="Unassembled WGS sequence"/>
</dbReference>
<reference evidence="9 10" key="1">
    <citation type="submission" date="2024-04" db="EMBL/GenBank/DDBJ databases">
        <authorList>
            <consortium name="Genoscope - CEA"/>
            <person name="William W."/>
        </authorList>
    </citation>
    <scope>NUCLEOTIDE SEQUENCE [LARGE SCALE GENOMIC DNA]</scope>
</reference>
<evidence type="ECO:0000256" key="1">
    <source>
        <dbReference type="ARBA" id="ARBA00004123"/>
    </source>
</evidence>
<keyword evidence="4" id="KW-0238">DNA-binding</keyword>
<dbReference type="EMBL" id="CAXITT010000244">
    <property type="protein sequence ID" value="CAL1536991.1"/>
    <property type="molecule type" value="Genomic_DNA"/>
</dbReference>
<dbReference type="PROSITE" id="PS50217">
    <property type="entry name" value="BZIP"/>
    <property type="match status" value="1"/>
</dbReference>
<name>A0AAV2HS91_LYMST</name>
<dbReference type="GO" id="GO:0005634">
    <property type="term" value="C:nucleus"/>
    <property type="evidence" value="ECO:0007669"/>
    <property type="project" value="UniProtKB-SubCell"/>
</dbReference>
<comment type="similarity">
    <text evidence="2">Belongs to the bZIP family. NFIL3 subfamily.</text>
</comment>
<organism evidence="9 10">
    <name type="scientific">Lymnaea stagnalis</name>
    <name type="common">Great pond snail</name>
    <name type="synonym">Helix stagnalis</name>
    <dbReference type="NCBI Taxonomy" id="6523"/>
    <lineage>
        <taxon>Eukaryota</taxon>
        <taxon>Metazoa</taxon>
        <taxon>Spiralia</taxon>
        <taxon>Lophotrochozoa</taxon>
        <taxon>Mollusca</taxon>
        <taxon>Gastropoda</taxon>
        <taxon>Heterobranchia</taxon>
        <taxon>Euthyneura</taxon>
        <taxon>Panpulmonata</taxon>
        <taxon>Hygrophila</taxon>
        <taxon>Lymnaeoidea</taxon>
        <taxon>Lymnaeidae</taxon>
        <taxon>Lymnaea</taxon>
    </lineage>
</organism>
<protein>
    <recommendedName>
        <fullName evidence="8">BZIP domain-containing protein</fullName>
    </recommendedName>
</protein>
<evidence type="ECO:0000256" key="5">
    <source>
        <dbReference type="ARBA" id="ARBA00023163"/>
    </source>
</evidence>
<evidence type="ECO:0000256" key="2">
    <source>
        <dbReference type="ARBA" id="ARBA00006079"/>
    </source>
</evidence>
<proteinExistence type="inferred from homology"/>
<dbReference type="Gene3D" id="1.20.5.170">
    <property type="match status" value="1"/>
</dbReference>
<comment type="subcellular location">
    <subcellularLocation>
        <location evidence="1">Nucleus</location>
    </subcellularLocation>
</comment>
<feature type="compositionally biased region" description="Basic residues" evidence="7">
    <location>
        <begin position="1"/>
        <end position="12"/>
    </location>
</feature>
<feature type="non-terminal residue" evidence="9">
    <location>
        <position position="70"/>
    </location>
</feature>
<keyword evidence="3" id="KW-0805">Transcription regulation</keyword>
<dbReference type="InterPro" id="IPR040223">
    <property type="entry name" value="PAR_bZIP"/>
</dbReference>
<evidence type="ECO:0000313" key="9">
    <source>
        <dbReference type="EMBL" id="CAL1536991.1"/>
    </source>
</evidence>
<dbReference type="GO" id="GO:0000978">
    <property type="term" value="F:RNA polymerase II cis-regulatory region sequence-specific DNA binding"/>
    <property type="evidence" value="ECO:0007669"/>
    <property type="project" value="TreeGrafter"/>
</dbReference>
<dbReference type="AlphaFoldDB" id="A0AAV2HS91"/>
<dbReference type="Pfam" id="PF07716">
    <property type="entry name" value="bZIP_2"/>
    <property type="match status" value="1"/>
</dbReference>